<dbReference type="Proteomes" id="UP000681722">
    <property type="component" value="Unassembled WGS sequence"/>
</dbReference>
<evidence type="ECO:0000313" key="2">
    <source>
        <dbReference type="EMBL" id="CAF4317801.1"/>
    </source>
</evidence>
<evidence type="ECO:0000313" key="3">
    <source>
        <dbReference type="Proteomes" id="UP000663829"/>
    </source>
</evidence>
<gene>
    <name evidence="1" type="ORF">GPM918_LOCUS34406</name>
    <name evidence="2" type="ORF">SRO942_LOCUS35103</name>
</gene>
<feature type="non-terminal residue" evidence="1">
    <location>
        <position position="1"/>
    </location>
</feature>
<dbReference type="Proteomes" id="UP000663829">
    <property type="component" value="Unassembled WGS sequence"/>
</dbReference>
<organism evidence="1 3">
    <name type="scientific">Didymodactylos carnosus</name>
    <dbReference type="NCBI Taxonomy" id="1234261"/>
    <lineage>
        <taxon>Eukaryota</taxon>
        <taxon>Metazoa</taxon>
        <taxon>Spiralia</taxon>
        <taxon>Gnathifera</taxon>
        <taxon>Rotifera</taxon>
        <taxon>Eurotatoria</taxon>
        <taxon>Bdelloidea</taxon>
        <taxon>Philodinida</taxon>
        <taxon>Philodinidae</taxon>
        <taxon>Didymodactylos</taxon>
    </lineage>
</organism>
<protein>
    <submittedName>
        <fullName evidence="1">Uncharacterized protein</fullName>
    </submittedName>
</protein>
<dbReference type="AlphaFoldDB" id="A0A815NZH2"/>
<keyword evidence="3" id="KW-1185">Reference proteome</keyword>
<evidence type="ECO:0000313" key="1">
    <source>
        <dbReference type="EMBL" id="CAF1442094.1"/>
    </source>
</evidence>
<accession>A0A815NZH2</accession>
<sequence length="438" mass="50376">MPKTDMDQLFNVHNTQSTSLDVSKRPLFYDLPENTINSLIQTSLKFHNDSDPINDSLLLNDDDYTFTSKDQFEEFTKGGIKNLPYLHPKDIAATLREFDLNHVGTVIPKTEDETNIDLSDSCFPDDFKDISLVDNNFTQLLQEIPRDLLADMNGQCAGNDSFGATSGEDQIIETILNTHRTSVSRTSIAKKNRHNNKLNPKIQIINRSRPFYCPRTVKESKESSHYLHLKLSNDEYESIVINNNLLYFLVNAEGFNNRTKTFPLELHKLLQDDNITKEVTKTNQLREFSIKYQPENDLICYTQATFFHRTLNLSLRQRRLDNIYYYRQIIINIMHCLRQFQPAEEDRVLVTVYRGQQMTVFELDKLTKRVGEVVVVASFLSTSFNFKVAQIFAGNGSDNDSHLVSVIFEIQLDTGRPMRPYAPISGSEEDEVLFSPGT</sequence>
<dbReference type="Gene3D" id="3.90.176.10">
    <property type="entry name" value="Toxin ADP-ribosyltransferase, Chain A, domain 1"/>
    <property type="match status" value="1"/>
</dbReference>
<dbReference type="EMBL" id="CAJOBC010084492">
    <property type="protein sequence ID" value="CAF4317801.1"/>
    <property type="molecule type" value="Genomic_DNA"/>
</dbReference>
<dbReference type="OrthoDB" id="10024596at2759"/>
<reference evidence="1" key="1">
    <citation type="submission" date="2021-02" db="EMBL/GenBank/DDBJ databases">
        <authorList>
            <person name="Nowell W R."/>
        </authorList>
    </citation>
    <scope>NUCLEOTIDE SEQUENCE</scope>
</reference>
<proteinExistence type="predicted"/>
<dbReference type="SUPFAM" id="SSF56399">
    <property type="entry name" value="ADP-ribosylation"/>
    <property type="match status" value="1"/>
</dbReference>
<comment type="caution">
    <text evidence="1">The sequence shown here is derived from an EMBL/GenBank/DDBJ whole genome shotgun (WGS) entry which is preliminary data.</text>
</comment>
<dbReference type="EMBL" id="CAJNOQ010019051">
    <property type="protein sequence ID" value="CAF1442094.1"/>
    <property type="molecule type" value="Genomic_DNA"/>
</dbReference>
<dbReference type="PROSITE" id="PS51996">
    <property type="entry name" value="TR_MART"/>
    <property type="match status" value="1"/>
</dbReference>
<name>A0A815NZH2_9BILA</name>